<keyword evidence="3" id="KW-1185">Reference proteome</keyword>
<name>A0AAV8UVA4_9RHOD</name>
<comment type="caution">
    <text evidence="2">The sequence shown here is derived from an EMBL/GenBank/DDBJ whole genome shotgun (WGS) entry which is preliminary data.</text>
</comment>
<dbReference type="EMBL" id="JAMWBK010000005">
    <property type="protein sequence ID" value="KAJ8905048.1"/>
    <property type="molecule type" value="Genomic_DNA"/>
</dbReference>
<dbReference type="InterPro" id="IPR019181">
    <property type="entry name" value="LSM12_ABD"/>
</dbReference>
<sequence length="189" mass="20937">MSHAWNAVDKAVGLKVKLTTVDGGDVEGYLFTFDSKLNTLVIQEVVSTDPKKYNIRMLKASAVTKVSVLPGDAEESKAVSINRLPPINWAKIRAKEAQAIDRIKDEHIRSPEGVAIFAALLKTYPCVWDNDDIIVMESIKLSPPYGPDNLSNGGEMLNSEAVRRVRKLLEREHKKLNLKGSESEQVPAQ</sequence>
<dbReference type="Proteomes" id="UP001157974">
    <property type="component" value="Unassembled WGS sequence"/>
</dbReference>
<reference evidence="2 3" key="1">
    <citation type="journal article" date="2023" name="Nat. Commun.">
        <title>Origin of minicircular mitochondrial genomes in red algae.</title>
        <authorList>
            <person name="Lee Y."/>
            <person name="Cho C.H."/>
            <person name="Lee Y.M."/>
            <person name="Park S.I."/>
            <person name="Yang J.H."/>
            <person name="West J.A."/>
            <person name="Bhattacharya D."/>
            <person name="Yoon H.S."/>
        </authorList>
    </citation>
    <scope>NUCLEOTIDE SEQUENCE [LARGE SCALE GENOMIC DNA]</scope>
    <source>
        <strain evidence="2 3">CCMP1338</strain>
        <tissue evidence="2">Whole cell</tissue>
    </source>
</reference>
<dbReference type="InterPro" id="IPR047574">
    <property type="entry name" value="AD"/>
</dbReference>
<dbReference type="SMART" id="SM00995">
    <property type="entry name" value="AD"/>
    <property type="match status" value="1"/>
</dbReference>
<dbReference type="InterPro" id="IPR048478">
    <property type="entry name" value="LSM12_LSM"/>
</dbReference>
<dbReference type="InterPro" id="IPR039683">
    <property type="entry name" value="Lsm12-like"/>
</dbReference>
<evidence type="ECO:0000259" key="1">
    <source>
        <dbReference type="PROSITE" id="PS52001"/>
    </source>
</evidence>
<evidence type="ECO:0000313" key="2">
    <source>
        <dbReference type="EMBL" id="KAJ8905048.1"/>
    </source>
</evidence>
<dbReference type="PANTHER" id="PTHR13542">
    <property type="entry name" value="LSM12 HOMOLOG"/>
    <property type="match status" value="1"/>
</dbReference>
<organism evidence="2 3">
    <name type="scientific">Rhodosorus marinus</name>
    <dbReference type="NCBI Taxonomy" id="101924"/>
    <lineage>
        <taxon>Eukaryota</taxon>
        <taxon>Rhodophyta</taxon>
        <taxon>Stylonematophyceae</taxon>
        <taxon>Stylonematales</taxon>
        <taxon>Stylonemataceae</taxon>
        <taxon>Rhodosorus</taxon>
    </lineage>
</organism>
<evidence type="ECO:0000313" key="3">
    <source>
        <dbReference type="Proteomes" id="UP001157974"/>
    </source>
</evidence>
<feature type="domain" description="AD" evidence="1">
    <location>
        <begin position="85"/>
        <end position="177"/>
    </location>
</feature>
<protein>
    <recommendedName>
        <fullName evidence="1">AD domain-containing protein</fullName>
    </recommendedName>
</protein>
<dbReference type="Pfam" id="PF09793">
    <property type="entry name" value="AD"/>
    <property type="match status" value="1"/>
</dbReference>
<accession>A0AAV8UVA4</accession>
<gene>
    <name evidence="2" type="ORF">NDN08_001560</name>
</gene>
<dbReference type="Gene3D" id="2.30.30.100">
    <property type="match status" value="1"/>
</dbReference>
<dbReference type="PROSITE" id="PS52001">
    <property type="entry name" value="AD"/>
    <property type="match status" value="1"/>
</dbReference>
<proteinExistence type="predicted"/>
<dbReference type="Pfam" id="PF21166">
    <property type="entry name" value="LSM12_LSM"/>
    <property type="match status" value="1"/>
</dbReference>
<dbReference type="AlphaFoldDB" id="A0AAV8UVA4"/>